<keyword evidence="1" id="KW-1133">Transmembrane helix</keyword>
<evidence type="ECO:0000313" key="3">
    <source>
        <dbReference type="Proteomes" id="UP000184291"/>
    </source>
</evidence>
<keyword evidence="1" id="KW-0812">Transmembrane</keyword>
<keyword evidence="3" id="KW-1185">Reference proteome</keyword>
<evidence type="ECO:0000256" key="1">
    <source>
        <dbReference type="SAM" id="Phobius"/>
    </source>
</evidence>
<evidence type="ECO:0000313" key="2">
    <source>
        <dbReference type="EMBL" id="SHE25721.1"/>
    </source>
</evidence>
<keyword evidence="1" id="KW-0472">Membrane</keyword>
<dbReference type="EMBL" id="FQTT01000011">
    <property type="protein sequence ID" value="SHE25721.1"/>
    <property type="molecule type" value="Genomic_DNA"/>
</dbReference>
<accession>A0A1M4S0K9</accession>
<organism evidence="2 3">
    <name type="scientific">Actinomyces glycerinitolerans</name>
    <dbReference type="NCBI Taxonomy" id="1892869"/>
    <lineage>
        <taxon>Bacteria</taxon>
        <taxon>Bacillati</taxon>
        <taxon>Actinomycetota</taxon>
        <taxon>Actinomycetes</taxon>
        <taxon>Actinomycetales</taxon>
        <taxon>Actinomycetaceae</taxon>
        <taxon>Actinomyces</taxon>
    </lineage>
</organism>
<dbReference type="AlphaFoldDB" id="A0A1M4S0K9"/>
<gene>
    <name evidence="2" type="ORF">ACGLYG10_1953</name>
</gene>
<reference evidence="3" key="1">
    <citation type="submission" date="2016-09" db="EMBL/GenBank/DDBJ databases">
        <authorList>
            <person name="Strepis N."/>
        </authorList>
    </citation>
    <scope>NUCLEOTIDE SEQUENCE [LARGE SCALE GENOMIC DNA]</scope>
</reference>
<sequence>MRSVITAVVANIIGVLLAVLALTLLEGAIELLAEGGADVAVVPFLIPAAGVVALASVIALLIARRLWS</sequence>
<feature type="transmembrane region" description="Helical" evidence="1">
    <location>
        <begin position="7"/>
        <end position="29"/>
    </location>
</feature>
<protein>
    <submittedName>
        <fullName evidence="2">Uncharacterized protein</fullName>
    </submittedName>
</protein>
<name>A0A1M4S0K9_9ACTO</name>
<feature type="transmembrane region" description="Helical" evidence="1">
    <location>
        <begin position="41"/>
        <end position="63"/>
    </location>
</feature>
<proteinExistence type="predicted"/>
<dbReference type="Proteomes" id="UP000184291">
    <property type="component" value="Unassembled WGS sequence"/>
</dbReference>